<dbReference type="RefSeq" id="WP_155464649.1">
    <property type="nucleotide sequence ID" value="NZ_WNKY01000016.1"/>
</dbReference>
<dbReference type="EMBL" id="WNKY01000016">
    <property type="protein sequence ID" value="MTV39022.1"/>
    <property type="molecule type" value="Genomic_DNA"/>
</dbReference>
<dbReference type="OrthoDB" id="9805913at2"/>
<accession>A0A6L6PJA9</accession>
<evidence type="ECO:0000259" key="4">
    <source>
        <dbReference type="Pfam" id="PF07804"/>
    </source>
</evidence>
<comment type="caution">
    <text evidence="5">The sequence shown here is derived from an EMBL/GenBank/DDBJ whole genome shotgun (WGS) entry which is preliminary data.</text>
</comment>
<keyword evidence="6" id="KW-1185">Reference proteome</keyword>
<dbReference type="AlphaFoldDB" id="A0A6L6PJA9"/>
<feature type="domain" description="HipA-like C-terminal" evidence="4">
    <location>
        <begin position="2"/>
        <end position="91"/>
    </location>
</feature>
<dbReference type="InterPro" id="IPR012893">
    <property type="entry name" value="HipA-like_C"/>
</dbReference>
<evidence type="ECO:0000313" key="5">
    <source>
        <dbReference type="EMBL" id="MTV39022.1"/>
    </source>
</evidence>
<dbReference type="GO" id="GO:0016301">
    <property type="term" value="F:kinase activity"/>
    <property type="evidence" value="ECO:0007669"/>
    <property type="project" value="UniProtKB-KW"/>
</dbReference>
<name>A0A6L6PJA9_9BURK</name>
<evidence type="ECO:0000256" key="2">
    <source>
        <dbReference type="ARBA" id="ARBA00022777"/>
    </source>
</evidence>
<organism evidence="5 6">
    <name type="scientific">Duganella radicis</name>
    <dbReference type="NCBI Taxonomy" id="551988"/>
    <lineage>
        <taxon>Bacteria</taxon>
        <taxon>Pseudomonadati</taxon>
        <taxon>Pseudomonadota</taxon>
        <taxon>Betaproteobacteria</taxon>
        <taxon>Burkholderiales</taxon>
        <taxon>Oxalobacteraceae</taxon>
        <taxon>Telluria group</taxon>
        <taxon>Duganella</taxon>
    </lineage>
</organism>
<evidence type="ECO:0000256" key="3">
    <source>
        <dbReference type="SAM" id="MobiDB-lite"/>
    </source>
</evidence>
<proteinExistence type="predicted"/>
<protein>
    <recommendedName>
        <fullName evidence="4">HipA-like C-terminal domain-containing protein</fullName>
    </recommendedName>
</protein>
<sequence length="134" mass="14254">MGSSPSTHILKPDIVRTDINVFASAVNETIMMLAAHRCGLPVARASYQPETQACLVQRYDRVRQADGRLLRIWQADFCQLLGKKSDVKYEQDGGPGPGARHRPSLSAQDRNGHGGAGSGRRACGRGGSAAVAGP</sequence>
<keyword evidence="2" id="KW-0418">Kinase</keyword>
<gene>
    <name evidence="5" type="ORF">GM676_15710</name>
</gene>
<evidence type="ECO:0000256" key="1">
    <source>
        <dbReference type="ARBA" id="ARBA00022679"/>
    </source>
</evidence>
<keyword evidence="1" id="KW-0808">Transferase</keyword>
<dbReference type="Pfam" id="PF07804">
    <property type="entry name" value="HipA_C"/>
    <property type="match status" value="1"/>
</dbReference>
<evidence type="ECO:0000313" key="6">
    <source>
        <dbReference type="Proteomes" id="UP000475582"/>
    </source>
</evidence>
<reference evidence="5 6" key="1">
    <citation type="submission" date="2019-11" db="EMBL/GenBank/DDBJ databases">
        <title>Type strains purchased from KCTC, JCM and DSMZ.</title>
        <authorList>
            <person name="Lu H."/>
        </authorList>
    </citation>
    <scope>NUCLEOTIDE SEQUENCE [LARGE SCALE GENOMIC DNA]</scope>
    <source>
        <strain evidence="5 6">KCTC 22382</strain>
    </source>
</reference>
<dbReference type="Proteomes" id="UP000475582">
    <property type="component" value="Unassembled WGS sequence"/>
</dbReference>
<feature type="region of interest" description="Disordered" evidence="3">
    <location>
        <begin position="88"/>
        <end position="134"/>
    </location>
</feature>